<proteinExistence type="predicted"/>
<keyword evidence="3" id="KW-1185">Reference proteome</keyword>
<gene>
    <name evidence="2" type="ORF">GXW78_25470</name>
</gene>
<organism evidence="2 3">
    <name type="scientific">Neoroseomonas terrae</name>
    <dbReference type="NCBI Taxonomy" id="424799"/>
    <lineage>
        <taxon>Bacteria</taxon>
        <taxon>Pseudomonadati</taxon>
        <taxon>Pseudomonadota</taxon>
        <taxon>Alphaproteobacteria</taxon>
        <taxon>Acetobacterales</taxon>
        <taxon>Acetobacteraceae</taxon>
        <taxon>Neoroseomonas</taxon>
    </lineage>
</organism>
<feature type="chain" id="PRO_5047290821" description="Secreted protein" evidence="1">
    <location>
        <begin position="25"/>
        <end position="143"/>
    </location>
</feature>
<protein>
    <recommendedName>
        <fullName evidence="4">Secreted protein</fullName>
    </recommendedName>
</protein>
<dbReference type="NCBIfam" id="NF042415">
    <property type="entry name" value="STY0301_fam"/>
    <property type="match status" value="1"/>
</dbReference>
<evidence type="ECO:0008006" key="4">
    <source>
        <dbReference type="Google" id="ProtNLM"/>
    </source>
</evidence>
<dbReference type="Proteomes" id="UP000698752">
    <property type="component" value="Unassembled WGS sequence"/>
</dbReference>
<evidence type="ECO:0000256" key="1">
    <source>
        <dbReference type="SAM" id="SignalP"/>
    </source>
</evidence>
<evidence type="ECO:0000313" key="2">
    <source>
        <dbReference type="EMBL" id="MBR0653031.1"/>
    </source>
</evidence>
<name>A0ABS5EPT1_9PROT</name>
<keyword evidence="1" id="KW-0732">Signal</keyword>
<evidence type="ECO:0000313" key="3">
    <source>
        <dbReference type="Proteomes" id="UP000698752"/>
    </source>
</evidence>
<dbReference type="EMBL" id="JAAEDI010000039">
    <property type="protein sequence ID" value="MBR0653031.1"/>
    <property type="molecule type" value="Genomic_DNA"/>
</dbReference>
<feature type="signal peptide" evidence="1">
    <location>
        <begin position="1"/>
        <end position="24"/>
    </location>
</feature>
<comment type="caution">
    <text evidence="2">The sequence shown here is derived from an EMBL/GenBank/DDBJ whole genome shotgun (WGS) entry which is preliminary data.</text>
</comment>
<dbReference type="RefSeq" id="WP_211871743.1">
    <property type="nucleotide sequence ID" value="NZ_JAAEDI010000039.1"/>
</dbReference>
<dbReference type="InterPro" id="IPR049973">
    <property type="entry name" value="STY0301-like"/>
</dbReference>
<reference evidence="3" key="1">
    <citation type="journal article" date="2021" name="Syst. Appl. Microbiol.">
        <title>Roseomonas hellenica sp. nov., isolated from roots of wild-growing Alkanna tinctoria.</title>
        <authorList>
            <person name="Rat A."/>
            <person name="Naranjo H.D."/>
            <person name="Lebbe L."/>
            <person name="Cnockaert M."/>
            <person name="Krigas N."/>
            <person name="Grigoriadou K."/>
            <person name="Maloupa E."/>
            <person name="Willems A."/>
        </authorList>
    </citation>
    <scope>NUCLEOTIDE SEQUENCE [LARGE SCALE GENOMIC DNA]</scope>
    <source>
        <strain evidence="3">LMG 31159</strain>
    </source>
</reference>
<sequence>MLLRRCLPVLALTGAAGFVPAAHAQSPQFPPCPTTVEVAQQFTGTAPEGWQVVQRPTDRRIVDIRFQNGPSPTEPFIAHSSGSGPGASWSLHYEFPASRSSVYMVCIYADTAFAAIREVRGPLPPRATVTYDHVNFRTTLSYP</sequence>
<accession>A0ABS5EPT1</accession>